<evidence type="ECO:0000313" key="8">
    <source>
        <dbReference type="EMBL" id="CAC9925116.1"/>
    </source>
</evidence>
<evidence type="ECO:0000256" key="1">
    <source>
        <dbReference type="ARBA" id="ARBA00005952"/>
    </source>
</evidence>
<evidence type="ECO:0000256" key="5">
    <source>
        <dbReference type="ARBA" id="ARBA00023163"/>
    </source>
</evidence>
<sequence length="166" mass="19442">MSRKLSRIAMMKILFAMEHRNEFNDEVMESFFENRWEESEIEKIYNHVFSGKTLKRRLQESSESSLEEEEILYCREHIGELVEHLETIDELITDNLKDWTLDRLTIVDLSIIRLAVYEILYCDDIANAVSVNEAVDIAKMFSTKDSARFINGILGSILRQSNDQTN</sequence>
<keyword evidence="4 6" id="KW-0805">Transcription regulation</keyword>
<evidence type="ECO:0000313" key="9">
    <source>
        <dbReference type="Proteomes" id="UP000586454"/>
    </source>
</evidence>
<evidence type="ECO:0000256" key="3">
    <source>
        <dbReference type="ARBA" id="ARBA00022884"/>
    </source>
</evidence>
<dbReference type="Gene3D" id="1.10.940.10">
    <property type="entry name" value="NusB-like"/>
    <property type="match status" value="1"/>
</dbReference>
<dbReference type="HAMAP" id="MF_00073">
    <property type="entry name" value="NusB"/>
    <property type="match status" value="1"/>
</dbReference>
<reference evidence="8 9" key="1">
    <citation type="submission" date="2020-06" db="EMBL/GenBank/DDBJ databases">
        <authorList>
            <person name="Criscuolo A."/>
        </authorList>
    </citation>
    <scope>NUCLEOTIDE SEQUENCE [LARGE SCALE GENOMIC DNA]</scope>
    <source>
        <strain evidence="8">1804121828</strain>
    </source>
</reference>
<evidence type="ECO:0000256" key="4">
    <source>
        <dbReference type="ARBA" id="ARBA00023015"/>
    </source>
</evidence>
<gene>
    <name evidence="6" type="primary">nusB</name>
    <name evidence="8" type="ORF">PEPNEM18_00477</name>
</gene>
<proteinExistence type="inferred from homology"/>
<keyword evidence="5 6" id="KW-0804">Transcription</keyword>
<comment type="similarity">
    <text evidence="1 6">Belongs to the NusB family.</text>
</comment>
<dbReference type="GO" id="GO:0003723">
    <property type="term" value="F:RNA binding"/>
    <property type="evidence" value="ECO:0007669"/>
    <property type="project" value="UniProtKB-UniRule"/>
</dbReference>
<evidence type="ECO:0000259" key="7">
    <source>
        <dbReference type="Pfam" id="PF01029"/>
    </source>
</evidence>
<dbReference type="InterPro" id="IPR006027">
    <property type="entry name" value="NusB_RsmB_TIM44"/>
</dbReference>
<comment type="function">
    <text evidence="6">Involved in transcription antitermination. Required for transcription of ribosomal RNA (rRNA) genes. Binds specifically to the boxA antiterminator sequence of the ribosomal RNA (rrn) operons.</text>
</comment>
<dbReference type="RefSeq" id="WP_180498857.1">
    <property type="nucleotide sequence ID" value="NZ_CAIJCS010000014.1"/>
</dbReference>
<evidence type="ECO:0000256" key="2">
    <source>
        <dbReference type="ARBA" id="ARBA00022814"/>
    </source>
</evidence>
<accession>A0A6V6Y005</accession>
<dbReference type="PANTHER" id="PTHR11078:SF3">
    <property type="entry name" value="ANTITERMINATION NUSB DOMAIN-CONTAINING PROTEIN"/>
    <property type="match status" value="1"/>
</dbReference>
<dbReference type="GO" id="GO:0005829">
    <property type="term" value="C:cytosol"/>
    <property type="evidence" value="ECO:0007669"/>
    <property type="project" value="TreeGrafter"/>
</dbReference>
<dbReference type="InterPro" id="IPR035926">
    <property type="entry name" value="NusB-like_sf"/>
</dbReference>
<keyword evidence="2 6" id="KW-0889">Transcription antitermination</keyword>
<dbReference type="AlphaFoldDB" id="A0A6V6Y005"/>
<dbReference type="EMBL" id="CAIJCS010000014">
    <property type="protein sequence ID" value="CAC9925116.1"/>
    <property type="molecule type" value="Genomic_DNA"/>
</dbReference>
<name>A0A6V6Y005_9FIRM</name>
<dbReference type="Proteomes" id="UP000586454">
    <property type="component" value="Unassembled WGS sequence"/>
</dbReference>
<dbReference type="PANTHER" id="PTHR11078">
    <property type="entry name" value="N UTILIZATION SUBSTANCE PROTEIN B-RELATED"/>
    <property type="match status" value="1"/>
</dbReference>
<protein>
    <recommendedName>
        <fullName evidence="6">Transcription antitermination protein NusB</fullName>
    </recommendedName>
    <alternativeName>
        <fullName evidence="6">Antitermination factor NusB</fullName>
    </alternativeName>
</protein>
<dbReference type="GO" id="GO:0031564">
    <property type="term" value="P:transcription antitermination"/>
    <property type="evidence" value="ECO:0007669"/>
    <property type="project" value="UniProtKB-KW"/>
</dbReference>
<organism evidence="8 9">
    <name type="scientific">Aedoeadaptatus nemausensis</name>
    <dbReference type="NCBI Taxonomy" id="2582829"/>
    <lineage>
        <taxon>Bacteria</taxon>
        <taxon>Bacillati</taxon>
        <taxon>Bacillota</taxon>
        <taxon>Tissierellia</taxon>
        <taxon>Tissierellales</taxon>
        <taxon>Peptoniphilaceae</taxon>
        <taxon>Aedoeadaptatus</taxon>
    </lineage>
</organism>
<keyword evidence="3 6" id="KW-0694">RNA-binding</keyword>
<dbReference type="NCBIfam" id="TIGR01951">
    <property type="entry name" value="nusB"/>
    <property type="match status" value="1"/>
</dbReference>
<dbReference type="Pfam" id="PF01029">
    <property type="entry name" value="NusB"/>
    <property type="match status" value="1"/>
</dbReference>
<feature type="domain" description="NusB/RsmB/TIM44" evidence="7">
    <location>
        <begin position="49"/>
        <end position="159"/>
    </location>
</feature>
<dbReference type="InterPro" id="IPR011605">
    <property type="entry name" value="NusB_fam"/>
</dbReference>
<dbReference type="SUPFAM" id="SSF48013">
    <property type="entry name" value="NusB-like"/>
    <property type="match status" value="1"/>
</dbReference>
<dbReference type="GO" id="GO:0006353">
    <property type="term" value="P:DNA-templated transcription termination"/>
    <property type="evidence" value="ECO:0007669"/>
    <property type="project" value="UniProtKB-UniRule"/>
</dbReference>
<comment type="caution">
    <text evidence="8">The sequence shown here is derived from an EMBL/GenBank/DDBJ whole genome shotgun (WGS) entry which is preliminary data.</text>
</comment>
<evidence type="ECO:0000256" key="6">
    <source>
        <dbReference type="HAMAP-Rule" id="MF_00073"/>
    </source>
</evidence>
<keyword evidence="9" id="KW-1185">Reference proteome</keyword>